<dbReference type="RefSeq" id="WP_308482457.1">
    <property type="nucleotide sequence ID" value="NZ_OY726397.1"/>
</dbReference>
<accession>A0ABM9LQI1</accession>
<proteinExistence type="predicted"/>
<feature type="transmembrane region" description="Helical" evidence="5">
    <location>
        <begin position="168"/>
        <end position="186"/>
    </location>
</feature>
<dbReference type="SUPFAM" id="SSF103473">
    <property type="entry name" value="MFS general substrate transporter"/>
    <property type="match status" value="1"/>
</dbReference>
<reference evidence="7 8" key="1">
    <citation type="submission" date="2023-08" db="EMBL/GenBank/DDBJ databases">
        <authorList>
            <person name="Folkvardsen B D."/>
            <person name="Norman A."/>
        </authorList>
    </citation>
    <scope>NUCLEOTIDE SEQUENCE [LARGE SCALE GENOMIC DNA]</scope>
    <source>
        <strain evidence="7 8">Mu0053</strain>
    </source>
</reference>
<keyword evidence="8" id="KW-1185">Reference proteome</keyword>
<evidence type="ECO:0000313" key="7">
    <source>
        <dbReference type="EMBL" id="CAJ1502978.1"/>
    </source>
</evidence>
<dbReference type="EMBL" id="OY726397">
    <property type="protein sequence ID" value="CAJ1502978.1"/>
    <property type="molecule type" value="Genomic_DNA"/>
</dbReference>
<evidence type="ECO:0000256" key="1">
    <source>
        <dbReference type="ARBA" id="ARBA00004651"/>
    </source>
</evidence>
<dbReference type="CDD" id="cd17393">
    <property type="entry name" value="MFS_MosC_like"/>
    <property type="match status" value="1"/>
</dbReference>
<feature type="transmembrane region" description="Helical" evidence="5">
    <location>
        <begin position="282"/>
        <end position="301"/>
    </location>
</feature>
<dbReference type="InterPro" id="IPR051788">
    <property type="entry name" value="MFS_Transporter"/>
</dbReference>
<feature type="transmembrane region" description="Helical" evidence="5">
    <location>
        <begin position="77"/>
        <end position="99"/>
    </location>
</feature>
<organism evidence="7 8">
    <name type="scientific">[Mycobacterium] burgundiense</name>
    <dbReference type="NCBI Taxonomy" id="3064286"/>
    <lineage>
        <taxon>Bacteria</taxon>
        <taxon>Bacillati</taxon>
        <taxon>Actinomycetota</taxon>
        <taxon>Actinomycetes</taxon>
        <taxon>Mycobacteriales</taxon>
        <taxon>Mycobacteriaceae</taxon>
        <taxon>Mycolicibacterium</taxon>
    </lineage>
</organism>
<gene>
    <name evidence="7" type="ORF">MU0053_002321</name>
</gene>
<sequence>MMHDRGVRTDRPRQARFAVAVLFLTNGAVFANLVPRYPEIKADLQMTNTLLGLSVAAFSSGALLAGWAAARLIRRFGAAPVAVLSSLLLAALTVVAAAAPSPAVFAAALFAAGAVDAVTDVAQNAAGLIVQRDYRRSIINSLHATWSAGAVAGGGIAAAAIALQIDRVAQLAGTAIVVAVLCLLCYRRLPGGPADEAAQPARRHDRPAPSGAVWVPVAALAALALAGAFVEDAGSSWAAVYLREDFGAPAAVAATGFVAMVGLQFIGRLLGDRLVDRFSERTVVRAGGLLIAAGMGAALAVPNVPMTIVGFGLAGLGVATAVPAAFHGADNLAGLRPGTGLTVVSWVMRVGFLLSPALVGVLADAVGLRFSLLLVVAAGLAVALLAATLRSSTSAERTE</sequence>
<evidence type="ECO:0000256" key="2">
    <source>
        <dbReference type="ARBA" id="ARBA00022692"/>
    </source>
</evidence>
<evidence type="ECO:0000313" key="8">
    <source>
        <dbReference type="Proteomes" id="UP001190465"/>
    </source>
</evidence>
<feature type="transmembrane region" description="Helical" evidence="5">
    <location>
        <begin position="307"/>
        <end position="326"/>
    </location>
</feature>
<evidence type="ECO:0000259" key="6">
    <source>
        <dbReference type="PROSITE" id="PS50850"/>
    </source>
</evidence>
<dbReference type="PROSITE" id="PS50850">
    <property type="entry name" value="MFS"/>
    <property type="match status" value="1"/>
</dbReference>
<dbReference type="PANTHER" id="PTHR23514">
    <property type="entry name" value="BYPASS OF STOP CODON PROTEIN 6"/>
    <property type="match status" value="1"/>
</dbReference>
<feature type="transmembrane region" description="Helical" evidence="5">
    <location>
        <begin position="368"/>
        <end position="389"/>
    </location>
</feature>
<keyword evidence="2 5" id="KW-0812">Transmembrane</keyword>
<evidence type="ECO:0000256" key="4">
    <source>
        <dbReference type="ARBA" id="ARBA00023136"/>
    </source>
</evidence>
<feature type="transmembrane region" description="Helical" evidence="5">
    <location>
        <begin position="250"/>
        <end position="270"/>
    </location>
</feature>
<evidence type="ECO:0000256" key="5">
    <source>
        <dbReference type="SAM" id="Phobius"/>
    </source>
</evidence>
<feature type="transmembrane region" description="Helical" evidence="5">
    <location>
        <begin position="50"/>
        <end position="70"/>
    </location>
</feature>
<feature type="transmembrane region" description="Helical" evidence="5">
    <location>
        <begin position="212"/>
        <end position="230"/>
    </location>
</feature>
<dbReference type="Pfam" id="PF07690">
    <property type="entry name" value="MFS_1"/>
    <property type="match status" value="1"/>
</dbReference>
<keyword evidence="4 5" id="KW-0472">Membrane</keyword>
<dbReference type="InterPro" id="IPR036259">
    <property type="entry name" value="MFS_trans_sf"/>
</dbReference>
<feature type="transmembrane region" description="Helical" evidence="5">
    <location>
        <begin position="338"/>
        <end position="362"/>
    </location>
</feature>
<dbReference type="PANTHER" id="PTHR23514:SF13">
    <property type="entry name" value="INNER MEMBRANE PROTEIN YBJJ"/>
    <property type="match status" value="1"/>
</dbReference>
<dbReference type="Proteomes" id="UP001190465">
    <property type="component" value="Chromosome"/>
</dbReference>
<feature type="transmembrane region" description="Helical" evidence="5">
    <location>
        <begin position="142"/>
        <end position="162"/>
    </location>
</feature>
<evidence type="ECO:0000256" key="3">
    <source>
        <dbReference type="ARBA" id="ARBA00022989"/>
    </source>
</evidence>
<feature type="domain" description="Major facilitator superfamily (MFS) profile" evidence="6">
    <location>
        <begin position="15"/>
        <end position="395"/>
    </location>
</feature>
<keyword evidence="3 5" id="KW-1133">Transmembrane helix</keyword>
<dbReference type="InterPro" id="IPR020846">
    <property type="entry name" value="MFS_dom"/>
</dbReference>
<comment type="subcellular location">
    <subcellularLocation>
        <location evidence="1">Cell membrane</location>
        <topology evidence="1">Multi-pass membrane protein</topology>
    </subcellularLocation>
</comment>
<dbReference type="Gene3D" id="1.20.1250.20">
    <property type="entry name" value="MFS general substrate transporter like domains"/>
    <property type="match status" value="2"/>
</dbReference>
<feature type="transmembrane region" description="Helical" evidence="5">
    <location>
        <begin position="105"/>
        <end position="130"/>
    </location>
</feature>
<dbReference type="InterPro" id="IPR011701">
    <property type="entry name" value="MFS"/>
</dbReference>
<protein>
    <submittedName>
        <fullName evidence="7">MFS transporter</fullName>
    </submittedName>
</protein>
<name>A0ABM9LQI1_9MYCO</name>